<accession>A0A941JP81</accession>
<reference evidence="1" key="1">
    <citation type="submission" date="2021-02" db="EMBL/GenBank/DDBJ databases">
        <title>Metagenome analyses of Stigonema ocellatum DSM 106950, Chlorogloea purpurea SAG 13.99 and Gomphosphaeria aponina DSM 107014.</title>
        <authorList>
            <person name="Marter P."/>
            <person name="Huang S."/>
        </authorList>
    </citation>
    <scope>NUCLEOTIDE SEQUENCE</scope>
    <source>
        <strain evidence="1">JP213</strain>
    </source>
</reference>
<dbReference type="AlphaFoldDB" id="A0A941JP81"/>
<keyword evidence="1" id="KW-0489">Methyltransferase</keyword>
<protein>
    <submittedName>
        <fullName evidence="1">DNA phosphorothioation-associated putative methyltransferase</fullName>
    </submittedName>
</protein>
<dbReference type="Proteomes" id="UP000767446">
    <property type="component" value="Unassembled WGS sequence"/>
</dbReference>
<dbReference type="EMBL" id="JADQBC010000024">
    <property type="protein sequence ID" value="MBR8827248.1"/>
    <property type="molecule type" value="Genomic_DNA"/>
</dbReference>
<dbReference type="GO" id="GO:0008168">
    <property type="term" value="F:methyltransferase activity"/>
    <property type="evidence" value="ECO:0007669"/>
    <property type="project" value="UniProtKB-KW"/>
</dbReference>
<proteinExistence type="predicted"/>
<sequence>MLKSIDKFKAIAITCQNSKVGKILPDALYVHTWAMEAIDPLLKSYEREARETNEKITEATIIKFSLDKPKISYLCYPDFDTDPHPALLYSIVVDMKTLTASCWDYSNSENPPILHRKETFVTPEYPFYEEFAQLTHWENKLGLLGKSRYIGTRREWQEFLQEKGVAFEGHHLVCPLTDTSPKKITIDRHKAAIVRKTFSRPVRLSLEAGLFTPGTTFFDYGCGYGSDVQLISQQGYKSSGWDPFYQPNHPLTRADIVNLGYIINVIEDQKERRQALIGAWELTGKVLIVSAQVIITESSQGWLAYGDGVITTRNTFQKYYEQEELKNYIDQVLNVDAIPAALGVYFVFRDENLAQIFRASRFRSVAKTPQVRSKVRSFQDYEKMLTPLMNFVTERGRLPIKGELSNELALKKEFGNIRRAFDLVISATDEAEWEAIAEKRRQDLLIYLALSQFSKRPTVRQLSPQVREDIKALFGTYKQACLFADMMLFSLKDLENIADICHESTVGKKLSHVFLVHVSALESLDPLLRLYEGCASRTIGRLEDANIIKFYFQKPQISYLYYPDFDDISHPILRISMDIDLRDLQVRYRDYERDYDPPVLHEKDLLVTPDYPFYDKFAKLTRQEREWGLLDDFLAISHYRGWLKCLEDNCAAIKGHKLFWRKEAEPYKLKLLQAKIKARKQQY</sequence>
<gene>
    <name evidence="1" type="ORF">DSM107014_04975</name>
</gene>
<evidence type="ECO:0000313" key="2">
    <source>
        <dbReference type="Proteomes" id="UP000767446"/>
    </source>
</evidence>
<evidence type="ECO:0000313" key="1">
    <source>
        <dbReference type="EMBL" id="MBR8827248.1"/>
    </source>
</evidence>
<comment type="caution">
    <text evidence="1">The sequence shown here is derived from an EMBL/GenBank/DDBJ whole genome shotgun (WGS) entry which is preliminary data.</text>
</comment>
<name>A0A941JP81_9CHRO</name>
<dbReference type="NCBIfam" id="TIGR04096">
    <property type="entry name" value="dnd_rel_methyl"/>
    <property type="match status" value="2"/>
</dbReference>
<organism evidence="1 2">
    <name type="scientific">Gomphosphaeria aponina SAG 52.96 = DSM 107014</name>
    <dbReference type="NCBI Taxonomy" id="1521640"/>
    <lineage>
        <taxon>Bacteria</taxon>
        <taxon>Bacillati</taxon>
        <taxon>Cyanobacteriota</taxon>
        <taxon>Cyanophyceae</taxon>
        <taxon>Oscillatoriophycideae</taxon>
        <taxon>Chroococcales</taxon>
        <taxon>Gomphosphaeriaceae</taxon>
        <taxon>Gomphosphaeria</taxon>
    </lineage>
</organism>
<dbReference type="InterPro" id="IPR024019">
    <property type="entry name" value="CHP04096"/>
</dbReference>
<keyword evidence="1" id="KW-0808">Transferase</keyword>
<dbReference type="GO" id="GO:0032259">
    <property type="term" value="P:methylation"/>
    <property type="evidence" value="ECO:0007669"/>
    <property type="project" value="UniProtKB-KW"/>
</dbReference>